<protein>
    <submittedName>
        <fullName evidence="2">Uncharacterized protein</fullName>
    </submittedName>
</protein>
<sequence length="55" mass="5691">MPTPSFAPAPPTVRSCRHTTGQQPTPGFPPQLTANDPATVTVAVSAVRCAFGELN</sequence>
<dbReference type="EMBL" id="FNHE01000019">
    <property type="protein sequence ID" value="SDN40727.1"/>
    <property type="molecule type" value="Genomic_DNA"/>
</dbReference>
<dbReference type="RefSeq" id="WP_175479724.1">
    <property type="nucleotide sequence ID" value="NZ_FNHE01000019.1"/>
</dbReference>
<accession>A0A1H0B4Y9</accession>
<dbReference type="Proteomes" id="UP000198680">
    <property type="component" value="Unassembled WGS sequence"/>
</dbReference>
<evidence type="ECO:0000313" key="3">
    <source>
        <dbReference type="Proteomes" id="UP000198680"/>
    </source>
</evidence>
<feature type="compositionally biased region" description="Pro residues" evidence="1">
    <location>
        <begin position="1"/>
        <end position="11"/>
    </location>
</feature>
<organism evidence="2 3">
    <name type="scientific">Geodermatophilus siccatus</name>
    <dbReference type="NCBI Taxonomy" id="1137991"/>
    <lineage>
        <taxon>Bacteria</taxon>
        <taxon>Bacillati</taxon>
        <taxon>Actinomycetota</taxon>
        <taxon>Actinomycetes</taxon>
        <taxon>Geodermatophilales</taxon>
        <taxon>Geodermatophilaceae</taxon>
        <taxon>Geodermatophilus</taxon>
    </lineage>
</organism>
<gene>
    <name evidence="2" type="ORF">SAMN05660642_04782</name>
</gene>
<proteinExistence type="predicted"/>
<feature type="compositionally biased region" description="Low complexity" evidence="1">
    <location>
        <begin position="19"/>
        <end position="33"/>
    </location>
</feature>
<reference evidence="3" key="1">
    <citation type="submission" date="2016-10" db="EMBL/GenBank/DDBJ databases">
        <authorList>
            <person name="Varghese N."/>
            <person name="Submissions S."/>
        </authorList>
    </citation>
    <scope>NUCLEOTIDE SEQUENCE [LARGE SCALE GENOMIC DNA]</scope>
    <source>
        <strain evidence="3">DSM 45419</strain>
    </source>
</reference>
<feature type="region of interest" description="Disordered" evidence="1">
    <location>
        <begin position="1"/>
        <end position="34"/>
    </location>
</feature>
<dbReference type="AlphaFoldDB" id="A0A1H0B4Y9"/>
<name>A0A1H0B4Y9_9ACTN</name>
<keyword evidence="3" id="KW-1185">Reference proteome</keyword>
<evidence type="ECO:0000256" key="1">
    <source>
        <dbReference type="SAM" id="MobiDB-lite"/>
    </source>
</evidence>
<evidence type="ECO:0000313" key="2">
    <source>
        <dbReference type="EMBL" id="SDN40727.1"/>
    </source>
</evidence>